<evidence type="ECO:0000256" key="3">
    <source>
        <dbReference type="ARBA" id="ARBA00023163"/>
    </source>
</evidence>
<dbReference type="InterPro" id="IPR000524">
    <property type="entry name" value="Tscrpt_reg_HTH_GntR"/>
</dbReference>
<evidence type="ECO:0000256" key="1">
    <source>
        <dbReference type="ARBA" id="ARBA00023015"/>
    </source>
</evidence>
<dbReference type="eggNOG" id="arCOG01585">
    <property type="taxonomic scope" value="Archaea"/>
</dbReference>
<evidence type="ECO:0000313" key="6">
    <source>
        <dbReference type="EMBL" id="AAL80863.1"/>
    </source>
</evidence>
<dbReference type="InterPro" id="IPR036388">
    <property type="entry name" value="WH-like_DNA-bd_sf"/>
</dbReference>
<sequence length="266" mass="30991">MVLTHIAHVIPLTLRVIFTFVTNIYFVTKLNGYYSCQNVNTNQMFFIFWQLILPGNGGVGMTKLDDLDLKLIYLLMDDARLSISELADRLGVSRPTIRSRLEKLEKEGIIQGYTIKLNPELQRAHNVVALVVKTENPEKMDEFEEIIEINRFTSTKYLIKVAVENMEDFRRVIEGTGVEVIEIMPILETREKKLKPKIKVPFKCDYCGKEIVGEPIVYKYHNKVYFFCCPTCFREFKKARENLEKVKLPKEQKVKDAHEHEHHAHG</sequence>
<dbReference type="HOGENOM" id="CLU_091233_4_0_2"/>
<dbReference type="PROSITE" id="PS00519">
    <property type="entry name" value="HTH_ASNC_1"/>
    <property type="match status" value="1"/>
</dbReference>
<dbReference type="PaxDb" id="186497-PF0739"/>
<dbReference type="InterPro" id="IPR013603">
    <property type="entry name" value="TRASH_TR_C_prok"/>
</dbReference>
<evidence type="ECO:0000259" key="5">
    <source>
        <dbReference type="PROSITE" id="PS50956"/>
    </source>
</evidence>
<organism evidence="6 7">
    <name type="scientific">Pyrococcus furiosus (strain ATCC 43587 / DSM 3638 / JCM 8422 / Vc1)</name>
    <dbReference type="NCBI Taxonomy" id="186497"/>
    <lineage>
        <taxon>Archaea</taxon>
        <taxon>Methanobacteriati</taxon>
        <taxon>Methanobacteriota</taxon>
        <taxon>Thermococci</taxon>
        <taxon>Thermococcales</taxon>
        <taxon>Thermococcaceae</taxon>
        <taxon>Pyrococcus</taxon>
    </lineage>
</organism>
<dbReference type="InterPro" id="IPR011017">
    <property type="entry name" value="TRASH_dom"/>
</dbReference>
<evidence type="ECO:0000256" key="4">
    <source>
        <dbReference type="SAM" id="Phobius"/>
    </source>
</evidence>
<dbReference type="GO" id="GO:0005829">
    <property type="term" value="C:cytosol"/>
    <property type="evidence" value="ECO:0007669"/>
    <property type="project" value="TreeGrafter"/>
</dbReference>
<keyword evidence="7" id="KW-1185">Reference proteome</keyword>
<dbReference type="PRINTS" id="PR00035">
    <property type="entry name" value="HTHGNTR"/>
</dbReference>
<dbReference type="Pfam" id="PF13412">
    <property type="entry name" value="HTH_24"/>
    <property type="match status" value="1"/>
</dbReference>
<dbReference type="PANTHER" id="PTHR30154:SF34">
    <property type="entry name" value="TRANSCRIPTIONAL REGULATOR AZLB"/>
    <property type="match status" value="1"/>
</dbReference>
<evidence type="ECO:0000256" key="2">
    <source>
        <dbReference type="ARBA" id="ARBA00023125"/>
    </source>
</evidence>
<dbReference type="Pfam" id="PF08394">
    <property type="entry name" value="Arc_trans_TRASH"/>
    <property type="match status" value="1"/>
</dbReference>
<dbReference type="PRINTS" id="PR00033">
    <property type="entry name" value="HTHASNC"/>
</dbReference>
<feature type="transmembrane region" description="Helical" evidence="4">
    <location>
        <begin position="6"/>
        <end position="27"/>
    </location>
</feature>
<keyword evidence="4" id="KW-0472">Membrane</keyword>
<keyword evidence="3" id="KW-0804">Transcription</keyword>
<dbReference type="CDD" id="cd00090">
    <property type="entry name" value="HTH_ARSR"/>
    <property type="match status" value="1"/>
</dbReference>
<dbReference type="InterPro" id="IPR036390">
    <property type="entry name" value="WH_DNA-bd_sf"/>
</dbReference>
<keyword evidence="4" id="KW-0812">Transmembrane</keyword>
<dbReference type="KEGG" id="pfu:PF0739"/>
<keyword evidence="1" id="KW-0805">Transcription regulation</keyword>
<evidence type="ECO:0000313" key="7">
    <source>
        <dbReference type="Proteomes" id="UP000001013"/>
    </source>
</evidence>
<dbReference type="PhylomeDB" id="Q8U2U0"/>
<dbReference type="GO" id="GO:0043565">
    <property type="term" value="F:sequence-specific DNA binding"/>
    <property type="evidence" value="ECO:0007669"/>
    <property type="project" value="InterPro"/>
</dbReference>
<dbReference type="GO" id="GO:0043200">
    <property type="term" value="P:response to amino acid"/>
    <property type="evidence" value="ECO:0007669"/>
    <property type="project" value="TreeGrafter"/>
</dbReference>
<dbReference type="SMR" id="Q8U2U0"/>
<dbReference type="InterPro" id="IPR019888">
    <property type="entry name" value="Tscrpt_reg_AsnC-like"/>
</dbReference>
<dbReference type="AlphaFoldDB" id="Q8U2U0"/>
<protein>
    <submittedName>
        <fullName evidence="6">Transcriptional regulatory protein, asnC family</fullName>
    </submittedName>
</protein>
<dbReference type="InterPro" id="IPR011991">
    <property type="entry name" value="ArsR-like_HTH"/>
</dbReference>
<accession>Q8U2U0</accession>
<keyword evidence="4" id="KW-1133">Transmembrane helix</keyword>
<gene>
    <name evidence="6" type="ordered locus">PF0739</name>
</gene>
<dbReference type="STRING" id="186497.PF0739"/>
<dbReference type="Proteomes" id="UP000001013">
    <property type="component" value="Chromosome"/>
</dbReference>
<dbReference type="PROSITE" id="PS50956">
    <property type="entry name" value="HTH_ASNC_2"/>
    <property type="match status" value="1"/>
</dbReference>
<dbReference type="GO" id="GO:0003700">
    <property type="term" value="F:DNA-binding transcription factor activity"/>
    <property type="evidence" value="ECO:0007669"/>
    <property type="project" value="InterPro"/>
</dbReference>
<reference evidence="6 7" key="1">
    <citation type="journal article" date="1999" name="Genetics">
        <title>Divergence of the hyperthermophilic archaea Pyrococcus furiosus and P. horikoshii inferred from complete genomic sequences.</title>
        <authorList>
            <person name="Maeder D.L."/>
            <person name="Weiss R.B."/>
            <person name="Dunn D.M."/>
            <person name="Cherry J.L."/>
            <person name="Gonzalez J.M."/>
            <person name="DiRuggiero J."/>
            <person name="Robb F.T."/>
        </authorList>
    </citation>
    <scope>NUCLEOTIDE SEQUENCE [LARGE SCALE GENOMIC DNA]</scope>
    <source>
        <strain evidence="7">ATCC 43587 / DSM 3638 / JCM 8422 / Vc1</strain>
    </source>
</reference>
<feature type="domain" description="HTH asnC-type" evidence="5">
    <location>
        <begin position="64"/>
        <end position="126"/>
    </location>
</feature>
<keyword evidence="2" id="KW-0238">DNA-binding</keyword>
<dbReference type="InterPro" id="IPR019885">
    <property type="entry name" value="Tscrpt_reg_HTH_AsnC-type_CS"/>
</dbReference>
<dbReference type="EMBL" id="AE009950">
    <property type="protein sequence ID" value="AAL80863.1"/>
    <property type="molecule type" value="Genomic_DNA"/>
</dbReference>
<dbReference type="SMART" id="SM00344">
    <property type="entry name" value="HTH_ASNC"/>
    <property type="match status" value="1"/>
</dbReference>
<dbReference type="SUPFAM" id="SSF46785">
    <property type="entry name" value="Winged helix' DNA-binding domain"/>
    <property type="match status" value="1"/>
</dbReference>
<dbReference type="SMART" id="SM00746">
    <property type="entry name" value="TRASH"/>
    <property type="match status" value="1"/>
</dbReference>
<dbReference type="PATRIC" id="fig|186497.12.peg.780"/>
<dbReference type="Gene3D" id="1.10.10.10">
    <property type="entry name" value="Winged helix-like DNA-binding domain superfamily/Winged helix DNA-binding domain"/>
    <property type="match status" value="1"/>
</dbReference>
<name>Q8U2U0_PYRFU</name>
<proteinExistence type="predicted"/>
<dbReference type="InterPro" id="IPR000485">
    <property type="entry name" value="AsnC-type_HTH_dom"/>
</dbReference>
<dbReference type="PANTHER" id="PTHR30154">
    <property type="entry name" value="LEUCINE-RESPONSIVE REGULATORY PROTEIN"/>
    <property type="match status" value="1"/>
</dbReference>